<organism evidence="1 2">
    <name type="scientific">Myceligenerans indicum</name>
    <dbReference type="NCBI Taxonomy" id="2593663"/>
    <lineage>
        <taxon>Bacteria</taxon>
        <taxon>Bacillati</taxon>
        <taxon>Actinomycetota</taxon>
        <taxon>Actinomycetes</taxon>
        <taxon>Micrococcales</taxon>
        <taxon>Promicromonosporaceae</taxon>
        <taxon>Myceligenerans</taxon>
    </lineage>
</organism>
<dbReference type="Pfam" id="PF13692">
    <property type="entry name" value="Glyco_trans_1_4"/>
    <property type="match status" value="1"/>
</dbReference>
<protein>
    <submittedName>
        <fullName evidence="1">Glycosyltransferase</fullName>
    </submittedName>
</protein>
<dbReference type="Gene3D" id="3.40.50.2000">
    <property type="entry name" value="Glycogen Phosphorylase B"/>
    <property type="match status" value="2"/>
</dbReference>
<name>A0ABS1LEL7_9MICO</name>
<dbReference type="RefSeq" id="WP_201844558.1">
    <property type="nucleotide sequence ID" value="NZ_JABBYC010000001.1"/>
</dbReference>
<dbReference type="SUPFAM" id="SSF53756">
    <property type="entry name" value="UDP-Glycosyltransferase/glycogen phosphorylase"/>
    <property type="match status" value="1"/>
</dbReference>
<reference evidence="1 2" key="1">
    <citation type="journal article" date="2021" name="Arch. Microbiol.">
        <title>Myceligenerans indicum sp. nov., an actinobacterium isolated from mangrove sediment of Sundarbans, India.</title>
        <authorList>
            <person name="Asha K."/>
            <person name="Bhadury P."/>
        </authorList>
    </citation>
    <scope>NUCLEOTIDE SEQUENCE [LARGE SCALE GENOMIC DNA]</scope>
    <source>
        <strain evidence="1 2">I2</strain>
    </source>
</reference>
<keyword evidence="2" id="KW-1185">Reference proteome</keyword>
<accession>A0ABS1LEL7</accession>
<evidence type="ECO:0000313" key="1">
    <source>
        <dbReference type="EMBL" id="MBL0884722.1"/>
    </source>
</evidence>
<dbReference type="EMBL" id="JABBYC010000001">
    <property type="protein sequence ID" value="MBL0884722.1"/>
    <property type="molecule type" value="Genomic_DNA"/>
</dbReference>
<evidence type="ECO:0000313" key="2">
    <source>
        <dbReference type="Proteomes" id="UP000675409"/>
    </source>
</evidence>
<dbReference type="Proteomes" id="UP000675409">
    <property type="component" value="Unassembled WGS sequence"/>
</dbReference>
<comment type="caution">
    <text evidence="1">The sequence shown here is derived from an EMBL/GenBank/DDBJ whole genome shotgun (WGS) entry which is preliminary data.</text>
</comment>
<sequence length="334" mass="37017">MTAARRRPSRRKTVMFSAEAIRATTNPYITELMAALPDDVEAVTFSRRRALFGQVDVLHVHWPETLFRRRNALRTAGASALLVVSLTAMRLRGVRTVRTVHNESPHEPATGAEGWLLRLMERWTDELVLLNRHTRFGRDLNTTVIPLGEHASTYAGLPMPAGKPGRALHFGLIRPYKGIDTLVRAFRGLTDPAAALHVVGPAKDDRVLDEVRDVADRDDRIVLRPGFLPDDALVREICEAHVVVLPYRRMHNSGAALLALSLGRPVLVPDNPVNRDLADETGPGWVRTYQGELGTEALAAALAEPVPSDPVRFRGRTWSEIGTAHAEVYRRVSA</sequence>
<gene>
    <name evidence="1" type="ORF">HGK34_00245</name>
</gene>
<proteinExistence type="predicted"/>